<organism evidence="2 3">
    <name type="scientific">Penicillium daleae</name>
    <dbReference type="NCBI Taxonomy" id="63821"/>
    <lineage>
        <taxon>Eukaryota</taxon>
        <taxon>Fungi</taxon>
        <taxon>Dikarya</taxon>
        <taxon>Ascomycota</taxon>
        <taxon>Pezizomycotina</taxon>
        <taxon>Eurotiomycetes</taxon>
        <taxon>Eurotiomycetidae</taxon>
        <taxon>Eurotiales</taxon>
        <taxon>Aspergillaceae</taxon>
        <taxon>Penicillium</taxon>
    </lineage>
</organism>
<feature type="chain" id="PRO_5042119899" evidence="1">
    <location>
        <begin position="16"/>
        <end position="335"/>
    </location>
</feature>
<dbReference type="RefSeq" id="XP_056760018.1">
    <property type="nucleotide sequence ID" value="XM_056915264.1"/>
</dbReference>
<dbReference type="EMBL" id="JAPVEA010000009">
    <property type="protein sequence ID" value="KAJ5432726.1"/>
    <property type="molecule type" value="Genomic_DNA"/>
</dbReference>
<dbReference type="GeneID" id="81605507"/>
<dbReference type="AlphaFoldDB" id="A0AAD6BSV9"/>
<keyword evidence="3" id="KW-1185">Reference proteome</keyword>
<name>A0AAD6BSV9_9EURO</name>
<gene>
    <name evidence="2" type="ORF">N7458_011882</name>
</gene>
<evidence type="ECO:0000256" key="1">
    <source>
        <dbReference type="SAM" id="SignalP"/>
    </source>
</evidence>
<sequence length="335" mass="37156">MFSPYAMLLFASMHALFLLNREMDLQLNISAYVPPQASPPQGRRRRCGAEKPENYDPPTRALITVIGDCLTDFACLRDLYNLGIHSEETKWVLRRLECICHDHYLTGSPRTELLLGLTQLNLTRALIHNIEILGYQSILMHNDALSPFCIAGPSLAGNEVMSLPVSLRPTALQLSTPHHPWLDLFPSPQMRDNLIVLEPLVDEYELCEDLCNSMEGTAGILVWKDPWDPTGWERRYGSKGLLAFSLHPGGITTGLQQHVPDEALEQGAATTVWAAVAKALEKHGGKYLDDCQIAGPHDPETGPMGAGYAPWAYDEVNATKLWDVSMKMVGLDGKN</sequence>
<dbReference type="Pfam" id="PF11905">
    <property type="entry name" value="DUF3425"/>
    <property type="match status" value="1"/>
</dbReference>
<protein>
    <submittedName>
        <fullName evidence="2">Uncharacterized protein</fullName>
    </submittedName>
</protein>
<feature type="signal peptide" evidence="1">
    <location>
        <begin position="1"/>
        <end position="15"/>
    </location>
</feature>
<dbReference type="PANTHER" id="PTHR38116">
    <property type="entry name" value="CHROMOSOME 7, WHOLE GENOME SHOTGUN SEQUENCE"/>
    <property type="match status" value="1"/>
</dbReference>
<comment type="caution">
    <text evidence="2">The sequence shown here is derived from an EMBL/GenBank/DDBJ whole genome shotgun (WGS) entry which is preliminary data.</text>
</comment>
<keyword evidence="1" id="KW-0732">Signal</keyword>
<proteinExistence type="predicted"/>
<dbReference type="InterPro" id="IPR021833">
    <property type="entry name" value="DUF3425"/>
</dbReference>
<dbReference type="PANTHER" id="PTHR38116:SF1">
    <property type="entry name" value="BZIP DOMAIN-CONTAINING PROTEIN"/>
    <property type="match status" value="1"/>
</dbReference>
<accession>A0AAD6BSV9</accession>
<dbReference type="Gene3D" id="3.40.50.720">
    <property type="entry name" value="NAD(P)-binding Rossmann-like Domain"/>
    <property type="match status" value="1"/>
</dbReference>
<evidence type="ECO:0000313" key="2">
    <source>
        <dbReference type="EMBL" id="KAJ5432726.1"/>
    </source>
</evidence>
<reference evidence="2" key="1">
    <citation type="submission" date="2022-12" db="EMBL/GenBank/DDBJ databases">
        <authorList>
            <person name="Petersen C."/>
        </authorList>
    </citation>
    <scope>NUCLEOTIDE SEQUENCE</scope>
    <source>
        <strain evidence="2">IBT 16125</strain>
    </source>
</reference>
<evidence type="ECO:0000313" key="3">
    <source>
        <dbReference type="Proteomes" id="UP001213681"/>
    </source>
</evidence>
<dbReference type="Proteomes" id="UP001213681">
    <property type="component" value="Unassembled WGS sequence"/>
</dbReference>
<reference evidence="2" key="2">
    <citation type="journal article" date="2023" name="IMA Fungus">
        <title>Comparative genomic study of the Penicillium genus elucidates a diverse pangenome and 15 lateral gene transfer events.</title>
        <authorList>
            <person name="Petersen C."/>
            <person name="Sorensen T."/>
            <person name="Nielsen M.R."/>
            <person name="Sondergaard T.E."/>
            <person name="Sorensen J.L."/>
            <person name="Fitzpatrick D.A."/>
            <person name="Frisvad J.C."/>
            <person name="Nielsen K.L."/>
        </authorList>
    </citation>
    <scope>NUCLEOTIDE SEQUENCE</scope>
    <source>
        <strain evidence="2">IBT 16125</strain>
    </source>
</reference>